<gene>
    <name evidence="1" type="primary">Tbl2</name>
    <name evidence="1" type="ORF">EVAR_96942_1</name>
</gene>
<evidence type="ECO:0000313" key="1">
    <source>
        <dbReference type="EMBL" id="GBP36949.1"/>
    </source>
</evidence>
<protein>
    <submittedName>
        <fullName evidence="1">Transducin beta-like protein 2</fullName>
    </submittedName>
</protein>
<evidence type="ECO:0000313" key="2">
    <source>
        <dbReference type="Proteomes" id="UP000299102"/>
    </source>
</evidence>
<dbReference type="AlphaFoldDB" id="A0A4C1VEB3"/>
<dbReference type="GO" id="GO:0005783">
    <property type="term" value="C:endoplasmic reticulum"/>
    <property type="evidence" value="ECO:0007669"/>
    <property type="project" value="TreeGrafter"/>
</dbReference>
<dbReference type="PANTHER" id="PTHR44321:SF1">
    <property type="entry name" value="TRANSDUCIN BETA-LIKE PROTEIN 2"/>
    <property type="match status" value="1"/>
</dbReference>
<sequence length="114" mass="13022">MFADGSVILWDIRDLNQKEHKTLRVNIEFDHASHVVWSPDSKAFIVHTVRENCIAVYKIEKKKDGMIGSAAPVIAFDRVYGKKSTKCELYSPTKGSVPPNNLELYILLINKKKY</sequence>
<dbReference type="OrthoDB" id="200924at2759"/>
<comment type="caution">
    <text evidence="1">The sequence shown here is derived from an EMBL/GenBank/DDBJ whole genome shotgun (WGS) entry which is preliminary data.</text>
</comment>
<dbReference type="STRING" id="151549.A0A4C1VEB3"/>
<dbReference type="SUPFAM" id="SSF50978">
    <property type="entry name" value="WD40 repeat-like"/>
    <property type="match status" value="1"/>
</dbReference>
<accession>A0A4C1VEB3</accession>
<dbReference type="GO" id="GO:0030968">
    <property type="term" value="P:endoplasmic reticulum unfolded protein response"/>
    <property type="evidence" value="ECO:0007669"/>
    <property type="project" value="TreeGrafter"/>
</dbReference>
<name>A0A4C1VEB3_EUMVA</name>
<keyword evidence="2" id="KW-1185">Reference proteome</keyword>
<dbReference type="InterPro" id="IPR036322">
    <property type="entry name" value="WD40_repeat_dom_sf"/>
</dbReference>
<reference evidence="1 2" key="1">
    <citation type="journal article" date="2019" name="Commun. Biol.">
        <title>The bagworm genome reveals a unique fibroin gene that provides high tensile strength.</title>
        <authorList>
            <person name="Kono N."/>
            <person name="Nakamura H."/>
            <person name="Ohtoshi R."/>
            <person name="Tomita M."/>
            <person name="Numata K."/>
            <person name="Arakawa K."/>
        </authorList>
    </citation>
    <scope>NUCLEOTIDE SEQUENCE [LARGE SCALE GENOMIC DNA]</scope>
</reference>
<dbReference type="PANTHER" id="PTHR44321">
    <property type="entry name" value="TRANSDUCIN BETA-LIKE PROTEIN 2"/>
    <property type="match status" value="1"/>
</dbReference>
<organism evidence="1 2">
    <name type="scientific">Eumeta variegata</name>
    <name type="common">Bagworm moth</name>
    <name type="synonym">Eumeta japonica</name>
    <dbReference type="NCBI Taxonomy" id="151549"/>
    <lineage>
        <taxon>Eukaryota</taxon>
        <taxon>Metazoa</taxon>
        <taxon>Ecdysozoa</taxon>
        <taxon>Arthropoda</taxon>
        <taxon>Hexapoda</taxon>
        <taxon>Insecta</taxon>
        <taxon>Pterygota</taxon>
        <taxon>Neoptera</taxon>
        <taxon>Endopterygota</taxon>
        <taxon>Lepidoptera</taxon>
        <taxon>Glossata</taxon>
        <taxon>Ditrysia</taxon>
        <taxon>Tineoidea</taxon>
        <taxon>Psychidae</taxon>
        <taxon>Oiketicinae</taxon>
        <taxon>Eumeta</taxon>
    </lineage>
</organism>
<dbReference type="EMBL" id="BGZK01000326">
    <property type="protein sequence ID" value="GBP36949.1"/>
    <property type="molecule type" value="Genomic_DNA"/>
</dbReference>
<dbReference type="InterPro" id="IPR042410">
    <property type="entry name" value="WBSCR13"/>
</dbReference>
<dbReference type="Proteomes" id="UP000299102">
    <property type="component" value="Unassembled WGS sequence"/>
</dbReference>
<proteinExistence type="predicted"/>